<comment type="caution">
    <text evidence="4">The sequence shown here is derived from an EMBL/GenBank/DDBJ whole genome shotgun (WGS) entry which is preliminary data.</text>
</comment>
<evidence type="ECO:0000259" key="3">
    <source>
        <dbReference type="Pfam" id="PF01520"/>
    </source>
</evidence>
<feature type="domain" description="MurNAc-LAA" evidence="3">
    <location>
        <begin position="208"/>
        <end position="303"/>
    </location>
</feature>
<dbReference type="Pfam" id="PF01520">
    <property type="entry name" value="Amidase_3"/>
    <property type="match status" value="1"/>
</dbReference>
<evidence type="ECO:0000313" key="5">
    <source>
        <dbReference type="Proteomes" id="UP000030364"/>
    </source>
</evidence>
<protein>
    <submittedName>
        <fullName evidence="4">N-acetylmuramoyl-L-alanine amidase</fullName>
    </submittedName>
</protein>
<keyword evidence="5" id="KW-1185">Reference proteome</keyword>
<feature type="signal peptide" evidence="2">
    <location>
        <begin position="1"/>
        <end position="18"/>
    </location>
</feature>
<evidence type="ECO:0000256" key="2">
    <source>
        <dbReference type="SAM" id="SignalP"/>
    </source>
</evidence>
<reference evidence="4 5" key="1">
    <citation type="journal article" date="2015" name="Genome Announc.">
        <title>Draft Genome Sequence of the Thermophile Thermus filiformis ATCC 43280, Producer of Carotenoid-(Di)glucoside-Branched Fatty Acid (Di)esters and Source of Hyperthermostable Enzymes of Biotechnological Interest.</title>
        <authorList>
            <person name="Mandelli F."/>
            <person name="Oliveira Ramires B."/>
            <person name="Couger M.B."/>
            <person name="Paixao D.A."/>
            <person name="Camilo C.M."/>
            <person name="Polikarpov I."/>
            <person name="Prade R."/>
            <person name="Riano-Pachon D.M."/>
            <person name="Squina F.M."/>
        </authorList>
    </citation>
    <scope>NUCLEOTIDE SEQUENCE [LARGE SCALE GENOMIC DNA]</scope>
    <source>
        <strain evidence="4 5">ATCC 43280</strain>
    </source>
</reference>
<dbReference type="AlphaFoldDB" id="A0A0A2X7B5"/>
<dbReference type="InterPro" id="IPR002508">
    <property type="entry name" value="MurNAc-LAA_cat"/>
</dbReference>
<keyword evidence="1" id="KW-0378">Hydrolase</keyword>
<dbReference type="CDD" id="cd02696">
    <property type="entry name" value="MurNAc-LAA"/>
    <property type="match status" value="1"/>
</dbReference>
<dbReference type="GO" id="GO:0008745">
    <property type="term" value="F:N-acetylmuramoyl-L-alanine amidase activity"/>
    <property type="evidence" value="ECO:0007669"/>
    <property type="project" value="InterPro"/>
</dbReference>
<dbReference type="Proteomes" id="UP000030364">
    <property type="component" value="Unassembled WGS sequence"/>
</dbReference>
<accession>A0A0A2X7B5</accession>
<dbReference type="InterPro" id="IPR050695">
    <property type="entry name" value="N-acetylmuramoyl_amidase_3"/>
</dbReference>
<dbReference type="Gene3D" id="3.40.630.40">
    <property type="entry name" value="Zn-dependent exopeptidases"/>
    <property type="match status" value="1"/>
</dbReference>
<dbReference type="SUPFAM" id="SSF53187">
    <property type="entry name" value="Zn-dependent exopeptidases"/>
    <property type="match status" value="1"/>
</dbReference>
<dbReference type="PANTHER" id="PTHR30404:SF0">
    <property type="entry name" value="N-ACETYLMURAMOYL-L-ALANINE AMIDASE AMIC"/>
    <property type="match status" value="1"/>
</dbReference>
<dbReference type="GO" id="GO:0009253">
    <property type="term" value="P:peptidoglycan catabolic process"/>
    <property type="evidence" value="ECO:0007669"/>
    <property type="project" value="InterPro"/>
</dbReference>
<organism evidence="4 5">
    <name type="scientific">Thermus filiformis</name>
    <dbReference type="NCBI Taxonomy" id="276"/>
    <lineage>
        <taxon>Bacteria</taxon>
        <taxon>Thermotogati</taxon>
        <taxon>Deinococcota</taxon>
        <taxon>Deinococci</taxon>
        <taxon>Thermales</taxon>
        <taxon>Thermaceae</taxon>
        <taxon>Thermus</taxon>
    </lineage>
</organism>
<proteinExistence type="predicted"/>
<dbReference type="EMBL" id="JPSL02000039">
    <property type="protein sequence ID" value="KGQ21104.2"/>
    <property type="molecule type" value="Genomic_DNA"/>
</dbReference>
<keyword evidence="2" id="KW-0732">Signal</keyword>
<feature type="chain" id="PRO_5002007514" evidence="2">
    <location>
        <begin position="19"/>
        <end position="384"/>
    </location>
</feature>
<evidence type="ECO:0000313" key="4">
    <source>
        <dbReference type="EMBL" id="KGQ21104.2"/>
    </source>
</evidence>
<name>A0A0A2X7B5_THEFI</name>
<evidence type="ECO:0000256" key="1">
    <source>
        <dbReference type="ARBA" id="ARBA00022801"/>
    </source>
</evidence>
<dbReference type="GO" id="GO:0030288">
    <property type="term" value="C:outer membrane-bounded periplasmic space"/>
    <property type="evidence" value="ECO:0007669"/>
    <property type="project" value="TreeGrafter"/>
</dbReference>
<sequence length="384" mass="40438">MRGTLLLALLLGTGLAQAPKPLLVGGVAGEALYPGGAGVAYGEAGLVAEGLGLGLWQGKNEVALSLGALVKRFPVADQEARAARTSSAWRKEGKVYLPLRPLAQALGLSYVAGQGIRLEIPPARLLFAQGTELEGRRRLVLRFSREVNALPYQGGLLFPFAEGSGEGFRPEDRGLFLALDAPPDRLSYPGGGQVVLEWGPLPLPRPVVLLDPGHGGKDTGVGEEKTLVLDLARRVASRLSGVEVRLTRRDDRDVPLEERRRLAQGAAVVLSLHAKRGPGVTLYLADRPPTRLAQSVRELLPNLSPERKALLLRQAGDGEALAQALAQALAALGLPVSQARGPYALARVTGAGVVVEVGLETLASGEMRQALAEALAAAIRGYLP</sequence>
<gene>
    <name evidence="4" type="ORF">THFILI_07440</name>
</gene>
<dbReference type="PANTHER" id="PTHR30404">
    <property type="entry name" value="N-ACETYLMURAMOYL-L-ALANINE AMIDASE"/>
    <property type="match status" value="1"/>
</dbReference>
<dbReference type="STRING" id="276.THFILI_07440"/>